<feature type="chain" id="PRO_5039116786" evidence="2">
    <location>
        <begin position="20"/>
        <end position="535"/>
    </location>
</feature>
<dbReference type="PANTHER" id="PTHR43649">
    <property type="entry name" value="ARABINOSE-BINDING PROTEIN-RELATED"/>
    <property type="match status" value="1"/>
</dbReference>
<feature type="signal peptide" evidence="2">
    <location>
        <begin position="1"/>
        <end position="19"/>
    </location>
</feature>
<dbReference type="InterPro" id="IPR050490">
    <property type="entry name" value="Bact_solute-bd_prot1"/>
</dbReference>
<reference evidence="3" key="1">
    <citation type="journal article" date="2021" name="PeerJ">
        <title>Extensive microbial diversity within the chicken gut microbiome revealed by metagenomics and culture.</title>
        <authorList>
            <person name="Gilroy R."/>
            <person name="Ravi A."/>
            <person name="Getino M."/>
            <person name="Pursley I."/>
            <person name="Horton D.L."/>
            <person name="Alikhan N.F."/>
            <person name="Baker D."/>
            <person name="Gharbi K."/>
            <person name="Hall N."/>
            <person name="Watson M."/>
            <person name="Adriaenssens E.M."/>
            <person name="Foster-Nyarko E."/>
            <person name="Jarju S."/>
            <person name="Secka A."/>
            <person name="Antonio M."/>
            <person name="Oren A."/>
            <person name="Chaudhuri R.R."/>
            <person name="La Ragione R."/>
            <person name="Hildebrand F."/>
            <person name="Pallen M.J."/>
        </authorList>
    </citation>
    <scope>NUCLEOTIDE SEQUENCE</scope>
    <source>
        <strain evidence="3">CHK179-7159</strain>
    </source>
</reference>
<keyword evidence="1 2" id="KW-0732">Signal</keyword>
<sequence>MKKGKKRSISLFLASTLFALCLTSCGNSTNGTETTQPDETVLSTAESTVEQEEQQAADTLFEDTFEFSVLAPIWSPYSADTNLIPEIERLTNTKINIEWAVQEDFDTKVNALISAGDLPDVIIGANTVNLVDQGAILPLDEYYTEEYAPNIVASLNQDDYARIRNVNDGHIYTLIELFDFPPVSSWMLRSDWLEALNMEVPTDWDGWLELWRAVRDNDVNGDGDASNEIPIAGDQFQLMPSFGILPDSNNYFCVMPDGSYGLVFDHPNYELYLTSMQQLYEEKLLDQEFATRDMSAKYKAVDANLGFSMMAAAEQSKLSSQVLRETIPEATMLCVSPPTGPNGDQYISARGRISGFGVTSITVAAEDKAADIVRLFDWLYSEEGAKLMNYGVEGVHHEIVDGKPKLLEPYVDSFVEARGAGLIFQPIPFLWLEDNYMQILLTGKEYEELDELTKNFYDGLFLNEPYFKQSAPTLVTDAYTRYGADVLPMVMENQANVIAGRMSMEEFKAQYETLKGQGLQDIIDEAKTAWETINQ</sequence>
<proteinExistence type="predicted"/>
<dbReference type="Gene3D" id="3.40.190.10">
    <property type="entry name" value="Periplasmic binding protein-like II"/>
    <property type="match status" value="2"/>
</dbReference>
<organism evidence="3 4">
    <name type="scientific">Candidatus Eisenbergiella merdipullorum</name>
    <dbReference type="NCBI Taxonomy" id="2838553"/>
    <lineage>
        <taxon>Bacteria</taxon>
        <taxon>Bacillati</taxon>
        <taxon>Bacillota</taxon>
        <taxon>Clostridia</taxon>
        <taxon>Lachnospirales</taxon>
        <taxon>Lachnospiraceae</taxon>
        <taxon>Eisenbergiella</taxon>
    </lineage>
</organism>
<dbReference type="Proteomes" id="UP000886858">
    <property type="component" value="Unassembled WGS sequence"/>
</dbReference>
<dbReference type="EMBL" id="DWYY01000045">
    <property type="protein sequence ID" value="HJA92296.1"/>
    <property type="molecule type" value="Genomic_DNA"/>
</dbReference>
<name>A0A9D2L0I4_9FIRM</name>
<protein>
    <submittedName>
        <fullName evidence="3">Extracellular solute-binding protein</fullName>
    </submittedName>
</protein>
<accession>A0A9D2L0I4</accession>
<dbReference type="SUPFAM" id="SSF53850">
    <property type="entry name" value="Periplasmic binding protein-like II"/>
    <property type="match status" value="1"/>
</dbReference>
<reference evidence="3" key="2">
    <citation type="submission" date="2021-04" db="EMBL/GenBank/DDBJ databases">
        <authorList>
            <person name="Gilroy R."/>
        </authorList>
    </citation>
    <scope>NUCLEOTIDE SEQUENCE</scope>
    <source>
        <strain evidence="3">CHK179-7159</strain>
    </source>
</reference>
<comment type="caution">
    <text evidence="3">The sequence shown here is derived from an EMBL/GenBank/DDBJ whole genome shotgun (WGS) entry which is preliminary data.</text>
</comment>
<dbReference type="AlphaFoldDB" id="A0A9D2L0I4"/>
<dbReference type="PANTHER" id="PTHR43649:SF33">
    <property type="entry name" value="POLYGALACTURONAN_RHAMNOGALACTURONAN-BINDING PROTEIN YTCQ"/>
    <property type="match status" value="1"/>
</dbReference>
<gene>
    <name evidence="3" type="ORF">H9717_04155</name>
</gene>
<evidence type="ECO:0000256" key="2">
    <source>
        <dbReference type="SAM" id="SignalP"/>
    </source>
</evidence>
<evidence type="ECO:0000256" key="1">
    <source>
        <dbReference type="ARBA" id="ARBA00022729"/>
    </source>
</evidence>
<evidence type="ECO:0000313" key="3">
    <source>
        <dbReference type="EMBL" id="HJA92296.1"/>
    </source>
</evidence>
<evidence type="ECO:0000313" key="4">
    <source>
        <dbReference type="Proteomes" id="UP000886858"/>
    </source>
</evidence>